<protein>
    <submittedName>
        <fullName evidence="1">Uncharacterized protein</fullName>
    </submittedName>
</protein>
<evidence type="ECO:0000313" key="2">
    <source>
        <dbReference type="Proteomes" id="UP000824533"/>
    </source>
</evidence>
<dbReference type="Proteomes" id="UP000824533">
    <property type="component" value="Linkage Group LG10"/>
</dbReference>
<keyword evidence="2" id="KW-1185">Reference proteome</keyword>
<comment type="caution">
    <text evidence="1">The sequence shown here is derived from an EMBL/GenBank/DDBJ whole genome shotgun (WGS) entry which is preliminary data.</text>
</comment>
<dbReference type="EMBL" id="CM034396">
    <property type="protein sequence ID" value="KAJ0178444.1"/>
    <property type="molecule type" value="Genomic_DNA"/>
</dbReference>
<sequence>MFTCASCSSPFTEGPVCSVCKQHYDFQCSGVTEAGYRKLGERKNAWKCSKCKCSPCATPGTVSPQPNQLEKIQSQLSAIALQLAPLPTLFEDVKTIKSEVSGLSDSLEMAHELIGKFSESVKIVEQRVEKVEQVIKDIPNLHAEVSKLKQELDERDQWARANNVEIRGIPFKNNENLYDYVKNIGKFINVVTNNDDINYIARIPTRIPNTEKPIIVAFNNRYKKEEFVTLSRKGKNLNLGNIGLPGNQAIYVNDHLTQRNKNLLNKAKNLAKENNFKYIWVRHSKIMARKSDTSPVFFIKSENDLLKIS</sequence>
<gene>
    <name evidence="1" type="ORF">K1T71_006267</name>
</gene>
<evidence type="ECO:0000313" key="1">
    <source>
        <dbReference type="EMBL" id="KAJ0178444.1"/>
    </source>
</evidence>
<organism evidence="1 2">
    <name type="scientific">Dendrolimus kikuchii</name>
    <dbReference type="NCBI Taxonomy" id="765133"/>
    <lineage>
        <taxon>Eukaryota</taxon>
        <taxon>Metazoa</taxon>
        <taxon>Ecdysozoa</taxon>
        <taxon>Arthropoda</taxon>
        <taxon>Hexapoda</taxon>
        <taxon>Insecta</taxon>
        <taxon>Pterygota</taxon>
        <taxon>Neoptera</taxon>
        <taxon>Endopterygota</taxon>
        <taxon>Lepidoptera</taxon>
        <taxon>Glossata</taxon>
        <taxon>Ditrysia</taxon>
        <taxon>Bombycoidea</taxon>
        <taxon>Lasiocampidae</taxon>
        <taxon>Dendrolimus</taxon>
    </lineage>
</organism>
<proteinExistence type="predicted"/>
<accession>A0ACC1D3C0</accession>
<name>A0ACC1D3C0_9NEOP</name>
<reference evidence="1 2" key="1">
    <citation type="journal article" date="2021" name="Front. Genet.">
        <title>Chromosome-Level Genome Assembly Reveals Significant Gene Expansion in the Toll and IMD Signaling Pathways of Dendrolimus kikuchii.</title>
        <authorList>
            <person name="Zhou J."/>
            <person name="Wu P."/>
            <person name="Xiong Z."/>
            <person name="Liu N."/>
            <person name="Zhao N."/>
            <person name="Ji M."/>
            <person name="Qiu Y."/>
            <person name="Yang B."/>
        </authorList>
    </citation>
    <scope>NUCLEOTIDE SEQUENCE [LARGE SCALE GENOMIC DNA]</scope>
    <source>
        <strain evidence="1">Ann1</strain>
    </source>
</reference>